<dbReference type="PANTHER" id="PTHR46276">
    <property type="entry name" value="E3 UBIQUITIN-PROTEIN LIGASE UBR5"/>
    <property type="match status" value="1"/>
</dbReference>
<evidence type="ECO:0000313" key="2">
    <source>
        <dbReference type="Ensembl" id="ENSNMLP00000033400.1"/>
    </source>
</evidence>
<dbReference type="InterPro" id="IPR002004">
    <property type="entry name" value="PABP_HYD_C"/>
</dbReference>
<dbReference type="PANTHER" id="PTHR46276:SF1">
    <property type="entry name" value="E3 UBIQUITIN-PROTEIN LIGASE UBR5"/>
    <property type="match status" value="1"/>
</dbReference>
<dbReference type="Pfam" id="PF00658">
    <property type="entry name" value="MLLE"/>
    <property type="match status" value="3"/>
</dbReference>
<sequence length="213" mass="23781">RLNMNDEVDVDRLGEELYNRICTKHQDTAGKLTGMLLELPCKLLVQLLQDESMLTVAVDKAVKALQEETKEPSKIKLNNEDNLSTSSDSLGEQLFELVDLHNTGYAQKITGMLLEQPKDVVVSLLSDQKLLEEQVNQARESVAAPDSSDVDDTEELGERLFSLVEQLDQDHANGMLLEMDRTALHQLLSDHRTLEVAVQKALSALATNTNERL</sequence>
<protein>
    <recommendedName>
        <fullName evidence="1">PABC domain-containing protein</fullName>
    </recommendedName>
</protein>
<dbReference type="GO" id="GO:0034450">
    <property type="term" value="F:ubiquitin-ubiquitin ligase activity"/>
    <property type="evidence" value="ECO:0007669"/>
    <property type="project" value="TreeGrafter"/>
</dbReference>
<proteinExistence type="predicted"/>
<name>A0A8C6WUX1_9GOBI</name>
<dbReference type="Ensembl" id="ENSNMLT00000037209.1">
    <property type="protein sequence ID" value="ENSNMLP00000033400.1"/>
    <property type="gene ID" value="ENSNMLG00000020848.1"/>
</dbReference>
<evidence type="ECO:0000259" key="1">
    <source>
        <dbReference type="PROSITE" id="PS51309"/>
    </source>
</evidence>
<dbReference type="GO" id="GO:0090263">
    <property type="term" value="P:positive regulation of canonical Wnt signaling pathway"/>
    <property type="evidence" value="ECO:0007669"/>
    <property type="project" value="TreeGrafter"/>
</dbReference>
<dbReference type="GO" id="GO:0003723">
    <property type="term" value="F:RNA binding"/>
    <property type="evidence" value="ECO:0007669"/>
    <property type="project" value="InterPro"/>
</dbReference>
<dbReference type="GO" id="GO:0005634">
    <property type="term" value="C:nucleus"/>
    <property type="evidence" value="ECO:0007669"/>
    <property type="project" value="TreeGrafter"/>
</dbReference>
<dbReference type="GO" id="GO:0000209">
    <property type="term" value="P:protein polyubiquitination"/>
    <property type="evidence" value="ECO:0007669"/>
    <property type="project" value="TreeGrafter"/>
</dbReference>
<keyword evidence="3" id="KW-1185">Reference proteome</keyword>
<reference evidence="2" key="2">
    <citation type="submission" date="2025-09" db="UniProtKB">
        <authorList>
            <consortium name="Ensembl"/>
        </authorList>
    </citation>
    <scope>IDENTIFICATION</scope>
</reference>
<accession>A0A8C6WUX1</accession>
<feature type="domain" description="PABC" evidence="1">
    <location>
        <begin position="1"/>
        <end position="70"/>
    </location>
</feature>
<dbReference type="PROSITE" id="PS51309">
    <property type="entry name" value="PABC"/>
    <property type="match status" value="1"/>
</dbReference>
<dbReference type="GO" id="GO:0005737">
    <property type="term" value="C:cytoplasm"/>
    <property type="evidence" value="ECO:0007669"/>
    <property type="project" value="TreeGrafter"/>
</dbReference>
<dbReference type="SUPFAM" id="SSF63570">
    <property type="entry name" value="PABC (PABP) domain"/>
    <property type="match status" value="3"/>
</dbReference>
<reference evidence="2" key="1">
    <citation type="submission" date="2025-08" db="UniProtKB">
        <authorList>
            <consortium name="Ensembl"/>
        </authorList>
    </citation>
    <scope>IDENTIFICATION</scope>
</reference>
<dbReference type="Gene3D" id="1.10.1900.10">
    <property type="entry name" value="c-terminal domain of poly(a) binding protein"/>
    <property type="match status" value="3"/>
</dbReference>
<dbReference type="Proteomes" id="UP000694523">
    <property type="component" value="Unplaced"/>
</dbReference>
<dbReference type="SMART" id="SM00517">
    <property type="entry name" value="PolyA"/>
    <property type="match status" value="3"/>
</dbReference>
<dbReference type="AlphaFoldDB" id="A0A8C6WUX1"/>
<dbReference type="InterPro" id="IPR036053">
    <property type="entry name" value="PABP-dom"/>
</dbReference>
<organism evidence="2 3">
    <name type="scientific">Neogobius melanostomus</name>
    <name type="common">round goby</name>
    <dbReference type="NCBI Taxonomy" id="47308"/>
    <lineage>
        <taxon>Eukaryota</taxon>
        <taxon>Metazoa</taxon>
        <taxon>Chordata</taxon>
        <taxon>Craniata</taxon>
        <taxon>Vertebrata</taxon>
        <taxon>Euteleostomi</taxon>
        <taxon>Actinopterygii</taxon>
        <taxon>Neopterygii</taxon>
        <taxon>Teleostei</taxon>
        <taxon>Neoteleostei</taxon>
        <taxon>Acanthomorphata</taxon>
        <taxon>Gobiaria</taxon>
        <taxon>Gobiiformes</taxon>
        <taxon>Gobioidei</taxon>
        <taxon>Gobiidae</taxon>
        <taxon>Benthophilinae</taxon>
        <taxon>Neogobiini</taxon>
        <taxon>Neogobius</taxon>
    </lineage>
</organism>
<evidence type="ECO:0000313" key="3">
    <source>
        <dbReference type="Proteomes" id="UP000694523"/>
    </source>
</evidence>